<name>A0A517MWH4_9BACT</name>
<dbReference type="EMBL" id="CP036263">
    <property type="protein sequence ID" value="QDS99231.1"/>
    <property type="molecule type" value="Genomic_DNA"/>
</dbReference>
<reference evidence="1 2" key="1">
    <citation type="submission" date="2019-02" db="EMBL/GenBank/DDBJ databases">
        <title>Deep-cultivation of Planctomycetes and their phenomic and genomic characterization uncovers novel biology.</title>
        <authorList>
            <person name="Wiegand S."/>
            <person name="Jogler M."/>
            <person name="Boedeker C."/>
            <person name="Pinto D."/>
            <person name="Vollmers J."/>
            <person name="Rivas-Marin E."/>
            <person name="Kohn T."/>
            <person name="Peeters S.H."/>
            <person name="Heuer A."/>
            <person name="Rast P."/>
            <person name="Oberbeckmann S."/>
            <person name="Bunk B."/>
            <person name="Jeske O."/>
            <person name="Meyerdierks A."/>
            <person name="Storesund J.E."/>
            <person name="Kallscheuer N."/>
            <person name="Luecker S."/>
            <person name="Lage O.M."/>
            <person name="Pohl T."/>
            <person name="Merkel B.J."/>
            <person name="Hornburger P."/>
            <person name="Mueller R.-W."/>
            <person name="Bruemmer F."/>
            <person name="Labrenz M."/>
            <person name="Spormann A.M."/>
            <person name="Op den Camp H."/>
            <person name="Overmann J."/>
            <person name="Amann R."/>
            <person name="Jetten M.S.M."/>
            <person name="Mascher T."/>
            <person name="Medema M.H."/>
            <person name="Devos D.P."/>
            <person name="Kaster A.-K."/>
            <person name="Ovreas L."/>
            <person name="Rohde M."/>
            <person name="Galperin M.Y."/>
            <person name="Jogler C."/>
        </authorList>
    </citation>
    <scope>NUCLEOTIDE SEQUENCE [LARGE SCALE GENOMIC DNA]</scope>
    <source>
        <strain evidence="1 2">HG15A2</strain>
    </source>
</reference>
<proteinExistence type="predicted"/>
<dbReference type="GO" id="GO:0016740">
    <property type="term" value="F:transferase activity"/>
    <property type="evidence" value="ECO:0007669"/>
    <property type="project" value="UniProtKB-KW"/>
</dbReference>
<protein>
    <submittedName>
        <fullName evidence="1">Putative nucleotidyltransferase</fullName>
    </submittedName>
</protein>
<dbReference type="KEGG" id="amob:HG15A2_25230"/>
<evidence type="ECO:0000313" key="2">
    <source>
        <dbReference type="Proteomes" id="UP000319852"/>
    </source>
</evidence>
<sequence length="316" mass="36214">MKSRVHNSPNLIYSVGTQVVALKQVQGSNGEAVHPAGAVGVVVRSPRDRQHSYRVRFPDGFESALHHNNLMLLAEYKQGAINDANKTLSTHGLFDRVIYRCVVGSRAFGLDTEESDTDRRGIYLPPADLHWSLYGVPEQLENDETEEACWELQKFLIMALKGNPNILECLYTPLVEFASPLAQELLDMRDAFLSRLVYQTYNGYVMSQFKRMQADLRNQGKIKPKHVMHLIRLLLSGIHVLREGFVPVDVGQHRERLFAIKNEKIPWGDIEAWRKELHKEFDKALEETDLPERPDYERANEFLVRARRAAIAEELP</sequence>
<keyword evidence="2" id="KW-1185">Reference proteome</keyword>
<dbReference type="PANTHER" id="PTHR34817:SF2">
    <property type="entry name" value="NUCLEOTIDYLTRANSFERASE"/>
    <property type="match status" value="1"/>
</dbReference>
<dbReference type="Pfam" id="PF10127">
    <property type="entry name" value="RlaP"/>
    <property type="match status" value="1"/>
</dbReference>
<dbReference type="InterPro" id="IPR018775">
    <property type="entry name" value="RlaP"/>
</dbReference>
<gene>
    <name evidence="1" type="ORF">HG15A2_25230</name>
</gene>
<dbReference type="AlphaFoldDB" id="A0A517MWH4"/>
<dbReference type="Proteomes" id="UP000319852">
    <property type="component" value="Chromosome"/>
</dbReference>
<dbReference type="RefSeq" id="WP_145060486.1">
    <property type="nucleotide sequence ID" value="NZ_CP036263.1"/>
</dbReference>
<dbReference type="OrthoDB" id="243791at2"/>
<organism evidence="1 2">
    <name type="scientific">Adhaeretor mobilis</name>
    <dbReference type="NCBI Taxonomy" id="1930276"/>
    <lineage>
        <taxon>Bacteria</taxon>
        <taxon>Pseudomonadati</taxon>
        <taxon>Planctomycetota</taxon>
        <taxon>Planctomycetia</taxon>
        <taxon>Pirellulales</taxon>
        <taxon>Lacipirellulaceae</taxon>
        <taxon>Adhaeretor</taxon>
    </lineage>
</organism>
<dbReference type="PANTHER" id="PTHR34817">
    <property type="entry name" value="NUCLEOTIDYLTRANSFERASE"/>
    <property type="match status" value="1"/>
</dbReference>
<evidence type="ECO:0000313" key="1">
    <source>
        <dbReference type="EMBL" id="QDS99231.1"/>
    </source>
</evidence>
<keyword evidence="1" id="KW-0808">Transferase</keyword>
<accession>A0A517MWH4</accession>